<name>A0A841HSU9_9GAMM</name>
<dbReference type="EMBL" id="JACHHZ010000005">
    <property type="protein sequence ID" value="MBB6095098.1"/>
    <property type="molecule type" value="Genomic_DNA"/>
</dbReference>
<evidence type="ECO:0000256" key="1">
    <source>
        <dbReference type="SAM" id="MobiDB-lite"/>
    </source>
</evidence>
<gene>
    <name evidence="2" type="ORF">HNQ60_003988</name>
</gene>
<evidence type="ECO:0000313" key="2">
    <source>
        <dbReference type="EMBL" id="MBB6095098.1"/>
    </source>
</evidence>
<dbReference type="Proteomes" id="UP000588068">
    <property type="component" value="Unassembled WGS sequence"/>
</dbReference>
<organism evidence="2 3">
    <name type="scientific">Povalibacter uvarum</name>
    <dbReference type="NCBI Taxonomy" id="732238"/>
    <lineage>
        <taxon>Bacteria</taxon>
        <taxon>Pseudomonadati</taxon>
        <taxon>Pseudomonadota</taxon>
        <taxon>Gammaproteobacteria</taxon>
        <taxon>Steroidobacterales</taxon>
        <taxon>Steroidobacteraceae</taxon>
        <taxon>Povalibacter</taxon>
    </lineage>
</organism>
<dbReference type="RefSeq" id="WP_184334506.1">
    <property type="nucleotide sequence ID" value="NZ_JACHHZ010000005.1"/>
</dbReference>
<feature type="region of interest" description="Disordered" evidence="1">
    <location>
        <begin position="33"/>
        <end position="54"/>
    </location>
</feature>
<reference evidence="2 3" key="1">
    <citation type="submission" date="2020-08" db="EMBL/GenBank/DDBJ databases">
        <title>Genomic Encyclopedia of Type Strains, Phase IV (KMG-IV): sequencing the most valuable type-strain genomes for metagenomic binning, comparative biology and taxonomic classification.</title>
        <authorList>
            <person name="Goeker M."/>
        </authorList>
    </citation>
    <scope>NUCLEOTIDE SEQUENCE [LARGE SCALE GENOMIC DNA]</scope>
    <source>
        <strain evidence="2 3">DSM 26723</strain>
    </source>
</reference>
<comment type="caution">
    <text evidence="2">The sequence shown here is derived from an EMBL/GenBank/DDBJ whole genome shotgun (WGS) entry which is preliminary data.</text>
</comment>
<evidence type="ECO:0000313" key="3">
    <source>
        <dbReference type="Proteomes" id="UP000588068"/>
    </source>
</evidence>
<accession>A0A841HSU9</accession>
<dbReference type="AlphaFoldDB" id="A0A841HSU9"/>
<protein>
    <submittedName>
        <fullName evidence="2">Uncharacterized protein</fullName>
    </submittedName>
</protein>
<sequence>MDEYLFTVLAKLKADRLTLEKAARDKEIEALDDYYQQRSPSPRARRGDSLDLSGVIPTHGLRGWS</sequence>
<keyword evidence="3" id="KW-1185">Reference proteome</keyword>
<proteinExistence type="predicted"/>